<keyword evidence="4" id="KW-1185">Reference proteome</keyword>
<comment type="caution">
    <text evidence="3">The sequence shown here is derived from an EMBL/GenBank/DDBJ whole genome shotgun (WGS) entry which is preliminary data.</text>
</comment>
<dbReference type="SUPFAM" id="SSF56529">
    <property type="entry name" value="FAH"/>
    <property type="match status" value="1"/>
</dbReference>
<proteinExistence type="predicted"/>
<keyword evidence="3" id="KW-0378">Hydrolase</keyword>
<protein>
    <submittedName>
        <fullName evidence="3">Fumarylacetoacetate hydrolase family protein</fullName>
    </submittedName>
</protein>
<evidence type="ECO:0000256" key="1">
    <source>
        <dbReference type="ARBA" id="ARBA00022723"/>
    </source>
</evidence>
<organism evidence="3 4">
    <name type="scientific">Undibacterium luofuense</name>
    <dbReference type="NCBI Taxonomy" id="2828733"/>
    <lineage>
        <taxon>Bacteria</taxon>
        <taxon>Pseudomonadati</taxon>
        <taxon>Pseudomonadota</taxon>
        <taxon>Betaproteobacteria</taxon>
        <taxon>Burkholderiales</taxon>
        <taxon>Oxalobacteraceae</taxon>
        <taxon>Undibacterium</taxon>
    </lineage>
</organism>
<evidence type="ECO:0000313" key="3">
    <source>
        <dbReference type="EMBL" id="MBR7781348.1"/>
    </source>
</evidence>
<gene>
    <name evidence="3" type="ORF">KDM89_04265</name>
</gene>
<evidence type="ECO:0000313" key="4">
    <source>
        <dbReference type="Proteomes" id="UP000680067"/>
    </source>
</evidence>
<dbReference type="InterPro" id="IPR036663">
    <property type="entry name" value="Fumarylacetoacetase_C_sf"/>
</dbReference>
<accession>A0A941DIF5</accession>
<evidence type="ECO:0000259" key="2">
    <source>
        <dbReference type="Pfam" id="PF01557"/>
    </source>
</evidence>
<dbReference type="RefSeq" id="WP_212686711.1">
    <property type="nucleotide sequence ID" value="NZ_JAGSPN010000002.1"/>
</dbReference>
<feature type="domain" description="Fumarylacetoacetase-like C-terminal" evidence="2">
    <location>
        <begin position="15"/>
        <end position="180"/>
    </location>
</feature>
<dbReference type="GO" id="GO:0046872">
    <property type="term" value="F:metal ion binding"/>
    <property type="evidence" value="ECO:0007669"/>
    <property type="project" value="UniProtKB-KW"/>
</dbReference>
<sequence length="203" mass="22223">MQNIRFGAQRLQPSKVVCIGRNYADHIAELNNEVPTQAVIFMKPNSAVTDVLRIHNGDEVHYEGEISLLVQDGQYTAVAFGLDLTKRQVQNQLKEKGLPWERAKAFDGAAVFSEFVALNVPLESLHLELWIDGKLAQAGGVPLMLNKPAALLPEIQSFATLEDGDVIMTGTPKGVGQVLPGQTYTGKIFSDAQLLVEATWIVQ</sequence>
<dbReference type="EMBL" id="JAGSPN010000002">
    <property type="protein sequence ID" value="MBR7781348.1"/>
    <property type="molecule type" value="Genomic_DNA"/>
</dbReference>
<dbReference type="InterPro" id="IPR011234">
    <property type="entry name" value="Fumarylacetoacetase-like_C"/>
</dbReference>
<dbReference type="AlphaFoldDB" id="A0A941DIF5"/>
<dbReference type="PANTHER" id="PTHR11820:SF7">
    <property type="entry name" value="ACYLPYRUVASE FAHD1, MITOCHONDRIAL"/>
    <property type="match status" value="1"/>
</dbReference>
<dbReference type="PANTHER" id="PTHR11820">
    <property type="entry name" value="ACYLPYRUVASE"/>
    <property type="match status" value="1"/>
</dbReference>
<name>A0A941DIF5_9BURK</name>
<dbReference type="Pfam" id="PF01557">
    <property type="entry name" value="FAA_hydrolase"/>
    <property type="match status" value="1"/>
</dbReference>
<keyword evidence="1" id="KW-0479">Metal-binding</keyword>
<dbReference type="GO" id="GO:0018773">
    <property type="term" value="F:acetylpyruvate hydrolase activity"/>
    <property type="evidence" value="ECO:0007669"/>
    <property type="project" value="TreeGrafter"/>
</dbReference>
<dbReference type="Gene3D" id="3.90.850.10">
    <property type="entry name" value="Fumarylacetoacetase-like, C-terminal domain"/>
    <property type="match status" value="1"/>
</dbReference>
<reference evidence="3" key="1">
    <citation type="submission" date="2021-04" db="EMBL/GenBank/DDBJ databases">
        <title>novel species isolated from subtropical streams in China.</title>
        <authorList>
            <person name="Lu H."/>
        </authorList>
    </citation>
    <scope>NUCLEOTIDE SEQUENCE</scope>
    <source>
        <strain evidence="3">LFS511W</strain>
    </source>
</reference>
<dbReference type="Proteomes" id="UP000680067">
    <property type="component" value="Unassembled WGS sequence"/>
</dbReference>